<keyword evidence="4" id="KW-1185">Reference proteome</keyword>
<evidence type="ECO:0000256" key="1">
    <source>
        <dbReference type="SAM" id="MobiDB-lite"/>
    </source>
</evidence>
<evidence type="ECO:0000313" key="4">
    <source>
        <dbReference type="Proteomes" id="UP001303046"/>
    </source>
</evidence>
<evidence type="ECO:0000313" key="3">
    <source>
        <dbReference type="EMBL" id="KAK6744667.1"/>
    </source>
</evidence>
<protein>
    <submittedName>
        <fullName evidence="3">Uncharacterized protein</fullName>
    </submittedName>
</protein>
<evidence type="ECO:0000256" key="2">
    <source>
        <dbReference type="SAM" id="Phobius"/>
    </source>
</evidence>
<feature type="region of interest" description="Disordered" evidence="1">
    <location>
        <begin position="67"/>
        <end position="98"/>
    </location>
</feature>
<comment type="caution">
    <text evidence="3">The sequence shown here is derived from an EMBL/GenBank/DDBJ whole genome shotgun (WGS) entry which is preliminary data.</text>
</comment>
<accession>A0ABR1D289</accession>
<organism evidence="3 4">
    <name type="scientific">Necator americanus</name>
    <name type="common">Human hookworm</name>
    <dbReference type="NCBI Taxonomy" id="51031"/>
    <lineage>
        <taxon>Eukaryota</taxon>
        <taxon>Metazoa</taxon>
        <taxon>Ecdysozoa</taxon>
        <taxon>Nematoda</taxon>
        <taxon>Chromadorea</taxon>
        <taxon>Rhabditida</taxon>
        <taxon>Rhabditina</taxon>
        <taxon>Rhabditomorpha</taxon>
        <taxon>Strongyloidea</taxon>
        <taxon>Ancylostomatidae</taxon>
        <taxon>Bunostominae</taxon>
        <taxon>Necator</taxon>
    </lineage>
</organism>
<keyword evidence="2" id="KW-0812">Transmembrane</keyword>
<keyword evidence="2" id="KW-0472">Membrane</keyword>
<gene>
    <name evidence="3" type="primary">Necator_chrIII.g12170</name>
    <name evidence="3" type="ORF">RB195_011404</name>
</gene>
<name>A0ABR1D289_NECAM</name>
<feature type="transmembrane region" description="Helical" evidence="2">
    <location>
        <begin position="27"/>
        <end position="47"/>
    </location>
</feature>
<feature type="compositionally biased region" description="Polar residues" evidence="1">
    <location>
        <begin position="75"/>
        <end position="87"/>
    </location>
</feature>
<dbReference type="EMBL" id="JAVFWL010000003">
    <property type="protein sequence ID" value="KAK6744667.1"/>
    <property type="molecule type" value="Genomic_DNA"/>
</dbReference>
<sequence length="98" mass="11254">MTSKDGLAKDGLSYRSDIFTMDILTAIYVYACILWIVLLITVIFNSIHTRPVKQKKQKDFELLHVSSDRQKSEVTEISGNERNQNQVEGPHKNKRCSL</sequence>
<proteinExistence type="predicted"/>
<keyword evidence="2" id="KW-1133">Transmembrane helix</keyword>
<dbReference type="Proteomes" id="UP001303046">
    <property type="component" value="Unassembled WGS sequence"/>
</dbReference>
<reference evidence="3 4" key="1">
    <citation type="submission" date="2023-08" db="EMBL/GenBank/DDBJ databases">
        <title>A Necator americanus chromosomal reference genome.</title>
        <authorList>
            <person name="Ilik V."/>
            <person name="Petrzelkova K.J."/>
            <person name="Pardy F."/>
            <person name="Fuh T."/>
            <person name="Niatou-Singa F.S."/>
            <person name="Gouil Q."/>
            <person name="Baker L."/>
            <person name="Ritchie M.E."/>
            <person name="Jex A.R."/>
            <person name="Gazzola D."/>
            <person name="Li H."/>
            <person name="Toshio Fujiwara R."/>
            <person name="Zhan B."/>
            <person name="Aroian R.V."/>
            <person name="Pafco B."/>
            <person name="Schwarz E.M."/>
        </authorList>
    </citation>
    <scope>NUCLEOTIDE SEQUENCE [LARGE SCALE GENOMIC DNA]</scope>
    <source>
        <strain evidence="3 4">Aroian</strain>
        <tissue evidence="3">Whole animal</tissue>
    </source>
</reference>